<reference evidence="1 2" key="1">
    <citation type="submission" date="2019-07" db="EMBL/GenBank/DDBJ databases">
        <title>R&amp;d 2014.</title>
        <authorList>
            <person name="Klenk H.-P."/>
        </authorList>
    </citation>
    <scope>NUCLEOTIDE SEQUENCE [LARGE SCALE GENOMIC DNA]</scope>
    <source>
        <strain evidence="1 2">DSM 43912</strain>
    </source>
</reference>
<evidence type="ECO:0000313" key="2">
    <source>
        <dbReference type="Proteomes" id="UP000319728"/>
    </source>
</evidence>
<comment type="caution">
    <text evidence="1">The sequence shown here is derived from an EMBL/GenBank/DDBJ whole genome shotgun (WGS) entry which is preliminary data.</text>
</comment>
<evidence type="ECO:0000313" key="1">
    <source>
        <dbReference type="EMBL" id="TWJ29937.1"/>
    </source>
</evidence>
<organism evidence="1 2">
    <name type="scientific">Micromonospora sagamiensis</name>
    <dbReference type="NCBI Taxonomy" id="47875"/>
    <lineage>
        <taxon>Bacteria</taxon>
        <taxon>Bacillati</taxon>
        <taxon>Actinomycetota</taxon>
        <taxon>Actinomycetes</taxon>
        <taxon>Micromonosporales</taxon>
        <taxon>Micromonosporaceae</taxon>
        <taxon>Micromonospora</taxon>
    </lineage>
</organism>
<name>A0A562WJ65_9ACTN</name>
<proteinExistence type="predicted"/>
<dbReference type="AlphaFoldDB" id="A0A562WJ65"/>
<sequence>MRLRVPIPSGVRPDRPLRASWRTMARALLLVAIVLATLPITGNRPAYATVSLLTTAQRQAYLNYYAPVIFKRANEDNGQDGRDWLTNYNFDQDHNFATNRYRWLESEHYVAASAANATSSPYAAWRIRPTLYTSLIEYTSGTTKSLVLLYHVYNAADKEGDAIHDWERIEIVVRNVTGTPGATGEYVNNSTITHHHEHVIRKRGDSGFNFMNTATGRHLMVWQADEAGSVLATHAHELRYVNDTYSSLVSQPVTNDAEVEISGKDENKNVHYIFVPQASSAAVTAWGAKPLTFSNASTLIAGHDNEHTVDWYQAKRLTYELQDIADIIPTHWAGNPAWSTHWLSSAVDDIELESPVVNETGAVEVNAGRQRFYSKSRDNGASDLTDDREGIIHKNWLYGVYSAEADEDIEGSSDHFPGYEGTGTDSYGWTRQMASGRYDSPNSYWWQHDFFVHDGTVDTAGSTENGEWLRGAWYTSANGGFDGRWVQLFDDRPGLEPTIS</sequence>
<protein>
    <submittedName>
        <fullName evidence="1">Uncharacterized protein</fullName>
    </submittedName>
</protein>
<accession>A0A562WJ65</accession>
<dbReference type="EMBL" id="VLLP01000001">
    <property type="protein sequence ID" value="TWJ29937.1"/>
    <property type="molecule type" value="Genomic_DNA"/>
</dbReference>
<gene>
    <name evidence="1" type="ORF">JD81_03468</name>
</gene>
<keyword evidence="2" id="KW-1185">Reference proteome</keyword>
<dbReference type="Proteomes" id="UP000319728">
    <property type="component" value="Unassembled WGS sequence"/>
</dbReference>